<keyword evidence="5 7" id="KW-1133">Transmembrane helix</keyword>
<evidence type="ECO:0000256" key="4">
    <source>
        <dbReference type="ARBA" id="ARBA00022692"/>
    </source>
</evidence>
<name>A0A4Q0MHT7_9HYPH</name>
<keyword evidence="3" id="KW-1003">Cell membrane</keyword>
<dbReference type="OrthoDB" id="9814206at2"/>
<dbReference type="InterPro" id="IPR010920">
    <property type="entry name" value="LSM_dom_sf"/>
</dbReference>
<dbReference type="EMBL" id="RYFI01000010">
    <property type="protein sequence ID" value="RXF73157.1"/>
    <property type="molecule type" value="Genomic_DNA"/>
</dbReference>
<keyword evidence="4 7" id="KW-0812">Transmembrane</keyword>
<evidence type="ECO:0000259" key="9">
    <source>
        <dbReference type="Pfam" id="PF21088"/>
    </source>
</evidence>
<reference evidence="10 11" key="1">
    <citation type="submission" date="2018-12" db="EMBL/GenBank/DDBJ databases">
        <title>bacterium Hansschlegelia zhihuaiae S113.</title>
        <authorList>
            <person name="He J."/>
        </authorList>
    </citation>
    <scope>NUCLEOTIDE SEQUENCE [LARGE SCALE GENOMIC DNA]</scope>
    <source>
        <strain evidence="10 11">S 113</strain>
    </source>
</reference>
<evidence type="ECO:0000256" key="6">
    <source>
        <dbReference type="ARBA" id="ARBA00023136"/>
    </source>
</evidence>
<comment type="caution">
    <text evidence="10">The sequence shown here is derived from an EMBL/GenBank/DDBJ whole genome shotgun (WGS) entry which is preliminary data.</text>
</comment>
<dbReference type="Pfam" id="PF21088">
    <property type="entry name" value="MS_channel_1st"/>
    <property type="match status" value="1"/>
</dbReference>
<dbReference type="GO" id="GO:0005886">
    <property type="term" value="C:plasma membrane"/>
    <property type="evidence" value="ECO:0007669"/>
    <property type="project" value="UniProtKB-SubCell"/>
</dbReference>
<dbReference type="InterPro" id="IPR045275">
    <property type="entry name" value="MscS_archaea/bacteria_type"/>
</dbReference>
<keyword evidence="7" id="KW-0997">Cell inner membrane</keyword>
<dbReference type="InterPro" id="IPR049142">
    <property type="entry name" value="MS_channel_1st"/>
</dbReference>
<dbReference type="GO" id="GO:0008381">
    <property type="term" value="F:mechanosensitive monoatomic ion channel activity"/>
    <property type="evidence" value="ECO:0007669"/>
    <property type="project" value="InterPro"/>
</dbReference>
<dbReference type="SUPFAM" id="SSF50182">
    <property type="entry name" value="Sm-like ribonucleoproteins"/>
    <property type="match status" value="1"/>
</dbReference>
<accession>A0A4Q0MHT7</accession>
<proteinExistence type="inferred from homology"/>
<dbReference type="Proteomes" id="UP000289708">
    <property type="component" value="Unassembled WGS sequence"/>
</dbReference>
<dbReference type="RefSeq" id="WP_128777688.1">
    <property type="nucleotide sequence ID" value="NZ_RYFI01000010.1"/>
</dbReference>
<sequence length="263" mass="28391">MPHIPIDFTFLTNLVVVYGFNILGATLIAIVGFWLAGLAERGVHRALHSSKRVDNTVATFLSSLTRYGMLAIVLIAMLQLVGIQATSLLAVLGAASLAIGLALQGTLSNMAAGVMMLLFRPFRVGDRIEVAGKSGVVKELSLFFTELSTTDNVQVLIPNASCWGTAVVNYSAYPNRRIETTVTAANGDADATARDLALYLNDNPRALNDPAPVIRKTSYGDEIELNVKAWVPANDTDALKYEISRFVAERTRAREVQPPQAAE</sequence>
<evidence type="ECO:0000313" key="10">
    <source>
        <dbReference type="EMBL" id="RXF73157.1"/>
    </source>
</evidence>
<evidence type="ECO:0000313" key="11">
    <source>
        <dbReference type="Proteomes" id="UP000289708"/>
    </source>
</evidence>
<feature type="transmembrane region" description="Helical" evidence="7">
    <location>
        <begin position="15"/>
        <end position="36"/>
    </location>
</feature>
<dbReference type="Gene3D" id="2.30.30.60">
    <property type="match status" value="1"/>
</dbReference>
<keyword evidence="7" id="KW-0406">Ion transport</keyword>
<keyword evidence="6 7" id="KW-0472">Membrane</keyword>
<dbReference type="SUPFAM" id="SSF82861">
    <property type="entry name" value="Mechanosensitive channel protein MscS (YggB), transmembrane region"/>
    <property type="match status" value="1"/>
</dbReference>
<comment type="subunit">
    <text evidence="7">Homoheptamer.</text>
</comment>
<dbReference type="AlphaFoldDB" id="A0A4Q0MHT7"/>
<feature type="transmembrane region" description="Helical" evidence="7">
    <location>
        <begin position="88"/>
        <end position="119"/>
    </location>
</feature>
<dbReference type="InterPro" id="IPR008910">
    <property type="entry name" value="MSC_TM_helix"/>
</dbReference>
<dbReference type="PANTHER" id="PTHR30221:SF1">
    <property type="entry name" value="SMALL-CONDUCTANCE MECHANOSENSITIVE CHANNEL"/>
    <property type="match status" value="1"/>
</dbReference>
<comment type="subcellular location">
    <subcellularLocation>
        <location evidence="7">Cell inner membrane</location>
        <topology evidence="7">Multi-pass membrane protein</topology>
    </subcellularLocation>
    <subcellularLocation>
        <location evidence="1">Cell membrane</location>
        <topology evidence="1">Multi-pass membrane protein</topology>
    </subcellularLocation>
</comment>
<dbReference type="PANTHER" id="PTHR30221">
    <property type="entry name" value="SMALL-CONDUCTANCE MECHANOSENSITIVE CHANNEL"/>
    <property type="match status" value="1"/>
</dbReference>
<evidence type="ECO:0000256" key="1">
    <source>
        <dbReference type="ARBA" id="ARBA00004651"/>
    </source>
</evidence>
<dbReference type="InterPro" id="IPR006685">
    <property type="entry name" value="MscS_channel_2nd"/>
</dbReference>
<evidence type="ECO:0000256" key="7">
    <source>
        <dbReference type="RuleBase" id="RU369025"/>
    </source>
</evidence>
<comment type="caution">
    <text evidence="7">Lacks conserved residue(s) required for the propagation of feature annotation.</text>
</comment>
<comment type="similarity">
    <text evidence="2 7">Belongs to the MscS (TC 1.A.23) family.</text>
</comment>
<keyword evidence="11" id="KW-1185">Reference proteome</keyword>
<feature type="domain" description="Mechanosensitive ion channel transmembrane helices 2/3" evidence="9">
    <location>
        <begin position="64"/>
        <end position="104"/>
    </location>
</feature>
<evidence type="ECO:0000256" key="2">
    <source>
        <dbReference type="ARBA" id="ARBA00008017"/>
    </source>
</evidence>
<dbReference type="InterPro" id="IPR011014">
    <property type="entry name" value="MscS_channel_TM-2"/>
</dbReference>
<keyword evidence="7" id="KW-0813">Transport</keyword>
<keyword evidence="7" id="KW-0407">Ion channel</keyword>
<dbReference type="Pfam" id="PF00924">
    <property type="entry name" value="MS_channel_2nd"/>
    <property type="match status" value="1"/>
</dbReference>
<evidence type="ECO:0000259" key="8">
    <source>
        <dbReference type="Pfam" id="PF00924"/>
    </source>
</evidence>
<comment type="function">
    <text evidence="7">Mechanosensitive channel that participates in the regulation of osmotic pressure changes within the cell, opening in response to stretch forces in the membrane lipid bilayer, without the need for other proteins. Contributes to normal resistance to hypoosmotic shock. Forms an ion channel of 1.0 nanosiemens conductance with a slight preference for anions.</text>
</comment>
<organism evidence="10 11">
    <name type="scientific">Hansschlegelia zhihuaiae</name>
    <dbReference type="NCBI Taxonomy" id="405005"/>
    <lineage>
        <taxon>Bacteria</taxon>
        <taxon>Pseudomonadati</taxon>
        <taxon>Pseudomonadota</taxon>
        <taxon>Alphaproteobacteria</taxon>
        <taxon>Hyphomicrobiales</taxon>
        <taxon>Methylopilaceae</taxon>
        <taxon>Hansschlegelia</taxon>
    </lineage>
</organism>
<dbReference type="Pfam" id="PF05552">
    <property type="entry name" value="MS_channel_1st_1"/>
    <property type="match status" value="1"/>
</dbReference>
<feature type="transmembrane region" description="Helical" evidence="7">
    <location>
        <begin position="57"/>
        <end position="82"/>
    </location>
</feature>
<evidence type="ECO:0000256" key="5">
    <source>
        <dbReference type="ARBA" id="ARBA00022989"/>
    </source>
</evidence>
<feature type="domain" description="Mechanosensitive ion channel MscS" evidence="8">
    <location>
        <begin position="106"/>
        <end position="171"/>
    </location>
</feature>
<dbReference type="Gene3D" id="1.10.287.1260">
    <property type="match status" value="1"/>
</dbReference>
<dbReference type="InterPro" id="IPR023408">
    <property type="entry name" value="MscS_beta-dom_sf"/>
</dbReference>
<evidence type="ECO:0000256" key="3">
    <source>
        <dbReference type="ARBA" id="ARBA00022475"/>
    </source>
</evidence>
<gene>
    <name evidence="10" type="ORF">EK403_11785</name>
</gene>
<protein>
    <recommendedName>
        <fullName evidence="7">Small-conductance mechanosensitive channel</fullName>
    </recommendedName>
</protein>